<evidence type="ECO:0000256" key="1">
    <source>
        <dbReference type="ARBA" id="ARBA00004123"/>
    </source>
</evidence>
<dbReference type="InterPro" id="IPR050613">
    <property type="entry name" value="Sec_Metabolite_Reg"/>
</dbReference>
<dbReference type="Proteomes" id="UP000249363">
    <property type="component" value="Unassembled WGS sequence"/>
</dbReference>
<evidence type="ECO:0000259" key="5">
    <source>
        <dbReference type="SMART" id="SM00906"/>
    </source>
</evidence>
<dbReference type="PANTHER" id="PTHR31001:SF53">
    <property type="entry name" value="ZN(II)2CYS6 TRANSCRIPTION FACTOR (EUROFUNG)"/>
    <property type="match status" value="1"/>
</dbReference>
<feature type="domain" description="Xylanolytic transcriptional activator regulatory" evidence="5">
    <location>
        <begin position="285"/>
        <end position="358"/>
    </location>
</feature>
<keyword evidence="4" id="KW-0539">Nucleus</keyword>
<dbReference type="AlphaFoldDB" id="A0A364LCP2"/>
<keyword evidence="3" id="KW-0804">Transcription</keyword>
<keyword evidence="7" id="KW-1185">Reference proteome</keyword>
<dbReference type="InterPro" id="IPR007219">
    <property type="entry name" value="XnlR_reg_dom"/>
</dbReference>
<sequence>MTSNPTFGLLVRKELGTVYIKAANEGNGNCKHLCSEGPLRDRFIADWSKKAASSPGTGVLGPTSYSAVYDDSEDVIRSPTVTTSFRDLTKSLRRSQTSVDDADIQVGAELLLFLYEDFTLYERMSISKFSHCEGYVFAPPLLRLLFASVRQMLNNAIKDESDPLPDLIEQSRRIFEQCSKTIYVDAHMTPQDYFISMPNRWEVIGVLFSIIGASSFLLPASDMITLHPNAANVDRQGLSLVCISAGEKCIKFCDNAGVMSEPLSWALLAHASLLTYIHGDHDYRPWKVLGDLATLVYSLGFHQRENSEMLPFFLVEHRKRLLLGAYAVDKELATFLGRPPRISYRHINVDPPLDITYDELLAEPDIRDATMAQLDQDGWNTRGIVTKTTFVRAIYKIGQVRELVLELSLNARLEDLEMKILDITNLAAEIRSRLPPRFRTVSYSDGVTMWESESNLMTLCFHLECLYNELIMQRILVKRTGHESLKLRTIAHEMLNTLLLVNGNRAPDGRDNNTVAWNTSFYGLPSAGVLAIELLRQSQSTHPDPTFPRSEVIQNLSRFAGDLEYAIVREAGNYEICQQARKMIRSILDRVLSAPQVSLPTSADVSSMPIEWLGSDDIWLNQDSDFMRWINNFDWNQETSIGE</sequence>
<evidence type="ECO:0000313" key="7">
    <source>
        <dbReference type="Proteomes" id="UP000249363"/>
    </source>
</evidence>
<dbReference type="GO" id="GO:0005634">
    <property type="term" value="C:nucleus"/>
    <property type="evidence" value="ECO:0007669"/>
    <property type="project" value="UniProtKB-SubCell"/>
</dbReference>
<comment type="subcellular location">
    <subcellularLocation>
        <location evidence="1">Nucleus</location>
    </subcellularLocation>
</comment>
<evidence type="ECO:0000256" key="3">
    <source>
        <dbReference type="ARBA" id="ARBA00023163"/>
    </source>
</evidence>
<dbReference type="EMBL" id="MIKG01000025">
    <property type="protein sequence ID" value="RAO73578.1"/>
    <property type="molecule type" value="Genomic_DNA"/>
</dbReference>
<dbReference type="GO" id="GO:0006351">
    <property type="term" value="P:DNA-templated transcription"/>
    <property type="evidence" value="ECO:0007669"/>
    <property type="project" value="InterPro"/>
</dbReference>
<gene>
    <name evidence="6" type="ORF">BHQ10_009590</name>
</gene>
<comment type="caution">
    <text evidence="6">The sequence shown here is derived from an EMBL/GenBank/DDBJ whole genome shotgun (WGS) entry which is preliminary data.</text>
</comment>
<dbReference type="SMART" id="SM00906">
    <property type="entry name" value="Fungal_trans"/>
    <property type="match status" value="1"/>
</dbReference>
<evidence type="ECO:0000256" key="2">
    <source>
        <dbReference type="ARBA" id="ARBA00023015"/>
    </source>
</evidence>
<dbReference type="Pfam" id="PF04082">
    <property type="entry name" value="Fungal_trans"/>
    <property type="match status" value="1"/>
</dbReference>
<dbReference type="PANTHER" id="PTHR31001">
    <property type="entry name" value="UNCHARACTERIZED TRANSCRIPTIONAL REGULATORY PROTEIN"/>
    <property type="match status" value="1"/>
</dbReference>
<dbReference type="RefSeq" id="XP_040738092.1">
    <property type="nucleotide sequence ID" value="XM_040882522.1"/>
</dbReference>
<reference evidence="6 7" key="1">
    <citation type="journal article" date="2017" name="Biotechnol. Biofuels">
        <title>Differential beta-glucosidase expression as a function of carbon source availability in Talaromyces amestolkiae: a genomic and proteomic approach.</title>
        <authorList>
            <person name="de Eugenio L.I."/>
            <person name="Mendez-Liter J.A."/>
            <person name="Nieto-Dominguez M."/>
            <person name="Alonso L."/>
            <person name="Gil-Munoz J."/>
            <person name="Barriuso J."/>
            <person name="Prieto A."/>
            <person name="Martinez M.J."/>
        </authorList>
    </citation>
    <scope>NUCLEOTIDE SEQUENCE [LARGE SCALE GENOMIC DNA]</scope>
    <source>
        <strain evidence="6 7">CIB</strain>
    </source>
</reference>
<evidence type="ECO:0000313" key="6">
    <source>
        <dbReference type="EMBL" id="RAO73578.1"/>
    </source>
</evidence>
<dbReference type="GO" id="GO:0003677">
    <property type="term" value="F:DNA binding"/>
    <property type="evidence" value="ECO:0007669"/>
    <property type="project" value="InterPro"/>
</dbReference>
<dbReference type="OrthoDB" id="4898680at2759"/>
<dbReference type="GO" id="GO:0008270">
    <property type="term" value="F:zinc ion binding"/>
    <property type="evidence" value="ECO:0007669"/>
    <property type="project" value="InterPro"/>
</dbReference>
<name>A0A364LCP2_TALAM</name>
<keyword evidence="2" id="KW-0805">Transcription regulation</keyword>
<dbReference type="GeneID" id="63798804"/>
<protein>
    <recommendedName>
        <fullName evidence="5">Xylanolytic transcriptional activator regulatory domain-containing protein</fullName>
    </recommendedName>
</protein>
<proteinExistence type="predicted"/>
<organism evidence="6 7">
    <name type="scientific">Talaromyces amestolkiae</name>
    <dbReference type="NCBI Taxonomy" id="1196081"/>
    <lineage>
        <taxon>Eukaryota</taxon>
        <taxon>Fungi</taxon>
        <taxon>Dikarya</taxon>
        <taxon>Ascomycota</taxon>
        <taxon>Pezizomycotina</taxon>
        <taxon>Eurotiomycetes</taxon>
        <taxon>Eurotiomycetidae</taxon>
        <taxon>Eurotiales</taxon>
        <taxon>Trichocomaceae</taxon>
        <taxon>Talaromyces</taxon>
        <taxon>Talaromyces sect. Talaromyces</taxon>
    </lineage>
</organism>
<dbReference type="CDD" id="cd12148">
    <property type="entry name" value="fungal_TF_MHR"/>
    <property type="match status" value="1"/>
</dbReference>
<evidence type="ECO:0000256" key="4">
    <source>
        <dbReference type="ARBA" id="ARBA00023242"/>
    </source>
</evidence>
<accession>A0A364LCP2</accession>